<accession>A0AAC9MYF2</accession>
<reference evidence="3" key="1">
    <citation type="submission" date="2016-03" db="EMBL/GenBank/DDBJ databases">
        <title>Complete genome sequence of the type strain Actinoalloteichus hymeniacidonis DSM 45092.</title>
        <authorList>
            <person name="Schaffert L."/>
            <person name="Albersmeier A."/>
            <person name="Winkler A."/>
            <person name="Kalinowski J."/>
            <person name="Zotchev S."/>
            <person name="Ruckert C."/>
        </authorList>
    </citation>
    <scope>NUCLEOTIDE SEQUENCE [LARGE SCALE GENOMIC DNA]</scope>
    <source>
        <strain evidence="3">HPA177(T) (DSM 45092(T))</strain>
    </source>
</reference>
<dbReference type="InterPro" id="IPR016040">
    <property type="entry name" value="NAD(P)-bd_dom"/>
</dbReference>
<dbReference type="InterPro" id="IPR036291">
    <property type="entry name" value="NAD(P)-bd_dom_sf"/>
</dbReference>
<keyword evidence="3" id="KW-1185">Reference proteome</keyword>
<organism evidence="2 3">
    <name type="scientific">Actinoalloteichus hymeniacidonis</name>
    <dbReference type="NCBI Taxonomy" id="340345"/>
    <lineage>
        <taxon>Bacteria</taxon>
        <taxon>Bacillati</taxon>
        <taxon>Actinomycetota</taxon>
        <taxon>Actinomycetes</taxon>
        <taxon>Pseudonocardiales</taxon>
        <taxon>Pseudonocardiaceae</taxon>
        <taxon>Actinoalloteichus</taxon>
    </lineage>
</organism>
<dbReference type="EMBL" id="CP014859">
    <property type="protein sequence ID" value="AOS63195.1"/>
    <property type="molecule type" value="Genomic_DNA"/>
</dbReference>
<proteinExistence type="predicted"/>
<dbReference type="Pfam" id="PF13460">
    <property type="entry name" value="NAD_binding_10"/>
    <property type="match status" value="1"/>
</dbReference>
<dbReference type="Proteomes" id="UP000095210">
    <property type="component" value="Chromosome"/>
</dbReference>
<evidence type="ECO:0000313" key="3">
    <source>
        <dbReference type="Proteomes" id="UP000095210"/>
    </source>
</evidence>
<dbReference type="PANTHER" id="PTHR43162:SF1">
    <property type="entry name" value="PRESTALK A DIFFERENTIATION PROTEIN A"/>
    <property type="match status" value="1"/>
</dbReference>
<dbReference type="RefSeq" id="WP_069848861.1">
    <property type="nucleotide sequence ID" value="NZ_CP014859.1"/>
</dbReference>
<evidence type="ECO:0000259" key="1">
    <source>
        <dbReference type="Pfam" id="PF13460"/>
    </source>
</evidence>
<name>A0AAC9MYF2_9PSEU</name>
<evidence type="ECO:0000313" key="2">
    <source>
        <dbReference type="EMBL" id="AOS63195.1"/>
    </source>
</evidence>
<feature type="domain" description="NAD(P)-binding" evidence="1">
    <location>
        <begin position="11"/>
        <end position="186"/>
    </location>
</feature>
<dbReference type="PANTHER" id="PTHR43162">
    <property type="match status" value="1"/>
</dbReference>
<dbReference type="InterPro" id="IPR051604">
    <property type="entry name" value="Ergot_Alk_Oxidoreductase"/>
</dbReference>
<dbReference type="AlphaFoldDB" id="A0AAC9MYF2"/>
<dbReference type="Gene3D" id="3.40.50.720">
    <property type="entry name" value="NAD(P)-binding Rossmann-like Domain"/>
    <property type="match status" value="1"/>
</dbReference>
<dbReference type="KEGG" id="ahm:TL08_11905"/>
<protein>
    <recommendedName>
        <fullName evidence="1">NAD(P)-binding domain-containing protein</fullName>
    </recommendedName>
</protein>
<gene>
    <name evidence="2" type="ORF">TL08_11905</name>
</gene>
<dbReference type="SUPFAM" id="SSF51735">
    <property type="entry name" value="NAD(P)-binding Rossmann-fold domains"/>
    <property type="match status" value="1"/>
</dbReference>
<sequence>MTNLKPILVIGATGHVGGAVVNRLVELGVPVRALSRRPAAVDLPGSVSVVPGDLLEPATLRSAVRGVDAVFLVWPFSDGEAAGRIIDVLSDGPRRLVLLSTAAVRDDLEEQDNPIGEAHAPVEQAIRRSGLEWTFLRPFGFATNTLNWASQIRADGVVRGAFGAAAATLIHERDIADVAVAALTEPGHAGRSHLLSGSEPLTQIEQLRLIGAAIGRELRWEEVTRDEARQRLSVWLPARFIDVMIDGLEQSVQSPIPALPTVQEITGRPPRSFRQWAADHAADFR</sequence>